<organism evidence="3 4">
    <name type="scientific">Mycobacterium kiyosense</name>
    <dbReference type="NCBI Taxonomy" id="2871094"/>
    <lineage>
        <taxon>Bacteria</taxon>
        <taxon>Bacillati</taxon>
        <taxon>Actinomycetota</taxon>
        <taxon>Actinomycetes</taxon>
        <taxon>Mycobacteriales</taxon>
        <taxon>Mycobacteriaceae</taxon>
        <taxon>Mycobacterium</taxon>
    </lineage>
</organism>
<dbReference type="InterPro" id="IPR000253">
    <property type="entry name" value="FHA_dom"/>
</dbReference>
<evidence type="ECO:0000313" key="3">
    <source>
        <dbReference type="EMBL" id="GLD33615.1"/>
    </source>
</evidence>
<dbReference type="RefSeq" id="WP_264894666.1">
    <property type="nucleotide sequence ID" value="NZ_BRZI01000091.1"/>
</dbReference>
<evidence type="ECO:0000259" key="2">
    <source>
        <dbReference type="PROSITE" id="PS50006"/>
    </source>
</evidence>
<feature type="domain" description="FHA" evidence="2">
    <location>
        <begin position="171"/>
        <end position="220"/>
    </location>
</feature>
<dbReference type="AlphaFoldDB" id="A0A9P3UX03"/>
<gene>
    <name evidence="3" type="ORF">Mkiyose1413_54980</name>
</gene>
<protein>
    <recommendedName>
        <fullName evidence="2">FHA domain-containing protein</fullName>
    </recommendedName>
</protein>
<dbReference type="PANTHER" id="PTHR23308">
    <property type="entry name" value="NUCLEAR INHIBITOR OF PROTEIN PHOSPHATASE-1"/>
    <property type="match status" value="1"/>
</dbReference>
<proteinExistence type="predicted"/>
<keyword evidence="1" id="KW-0597">Phosphoprotein</keyword>
<sequence>MSEGKLLPPLTVWLASAMYTFYCGEVTVGRHRDCDIWLHDGQPAVRQLVSRIHAILRFDGTQWRVVDTSRYGVFLGGVRVGPLAIRDRQTVTLGSPQGPRLTFGVGNRFAASIPPSLPTLKRIAPTITYGRAQAASTAPFTRPQPCWEQLEVDRLAHTMGPPPPQSLVAPETVGRDVTNELVVDDAFASRVHAVLESTTAGLEIRDVNSANATSVNGVPATRALLREGGNVTVGKTNLVVAGATLRPQRRPPAGTALPRWR</sequence>
<dbReference type="EMBL" id="BRZI01000091">
    <property type="protein sequence ID" value="GLD33615.1"/>
    <property type="molecule type" value="Genomic_DNA"/>
</dbReference>
<dbReference type="CDD" id="cd00060">
    <property type="entry name" value="FHA"/>
    <property type="match status" value="2"/>
</dbReference>
<dbReference type="InterPro" id="IPR008984">
    <property type="entry name" value="SMAD_FHA_dom_sf"/>
</dbReference>
<evidence type="ECO:0000256" key="1">
    <source>
        <dbReference type="ARBA" id="ARBA00022553"/>
    </source>
</evidence>
<evidence type="ECO:0000313" key="4">
    <source>
        <dbReference type="Proteomes" id="UP001064782"/>
    </source>
</evidence>
<dbReference type="PROSITE" id="PS50006">
    <property type="entry name" value="FHA_DOMAIN"/>
    <property type="match status" value="2"/>
</dbReference>
<dbReference type="Proteomes" id="UP001064782">
    <property type="component" value="Unassembled WGS sequence"/>
</dbReference>
<name>A0A9P3UX03_9MYCO</name>
<dbReference type="Pfam" id="PF00498">
    <property type="entry name" value="FHA"/>
    <property type="match status" value="2"/>
</dbReference>
<dbReference type="InterPro" id="IPR050923">
    <property type="entry name" value="Cell_Proc_Reg/RNA_Proc"/>
</dbReference>
<comment type="caution">
    <text evidence="3">The sequence shown here is derived from an EMBL/GenBank/DDBJ whole genome shotgun (WGS) entry which is preliminary data.</text>
</comment>
<dbReference type="Gene3D" id="2.60.200.20">
    <property type="match status" value="2"/>
</dbReference>
<accession>A0A9P3UX03</accession>
<keyword evidence="4" id="KW-1185">Reference proteome</keyword>
<reference evidence="3" key="1">
    <citation type="submission" date="2022-08" db="EMBL/GenBank/DDBJ databases">
        <title>Mycobacterium kiyosense sp. nov., scotochromogenic slow-glowing species isolated from respiratory specimens.</title>
        <authorList>
            <person name="Fukano H."/>
            <person name="Kazumi Y."/>
            <person name="Sakagami N."/>
            <person name="Ato M."/>
            <person name="Mitarai S."/>
            <person name="Hoshino Y."/>
        </authorList>
    </citation>
    <scope>NUCLEOTIDE SEQUENCE</scope>
    <source>
        <strain evidence="3">1413</strain>
    </source>
</reference>
<dbReference type="SUPFAM" id="SSF49879">
    <property type="entry name" value="SMAD/FHA domain"/>
    <property type="match status" value="2"/>
</dbReference>
<dbReference type="SMART" id="SM00240">
    <property type="entry name" value="FHA"/>
    <property type="match status" value="2"/>
</dbReference>
<feature type="domain" description="FHA" evidence="2">
    <location>
        <begin position="26"/>
        <end position="80"/>
    </location>
</feature>